<dbReference type="EC" id="3.5.1.9" evidence="5"/>
<sequence length="417" mass="46018">MPSGTTDHLSAAVRVGAGLLAEATSADHLPLRRVLQTAQNLLYLDLTDSDSPASAATQKARATRRNQLDVAYGDGEGEKLDIYFPDEDSKAFPLFLFLHGGYWQSGSKDDSAFMVNPLTAQGIVVVIVAYDIAPKGTLDQMVDQVTRSVVFLQRRYPSNEGIYLCGHSAGAHLAAMVLLARWTKHGVTPNLQGFLLVSGIYDLEPLIATSQNDPLHMTLEDAQRNSPQRRLDVVPAQPVAPACPVLVLVGQHDSPEFHRQSKEFYETLLRVGWKASFQQLRGVDHFDIIENLTREDDLLIQVGLTPTTVFLNGQRGSHSHTWAWPGRQEQRERLAVPRLKSQSRLHRRTCGECLLFIIVVAETVSHCITLAGLGLLKYRSGCPQTCSDPPASVSWGAEVRGVYNRIRLVTALTQRVP</sequence>
<keyword evidence="8" id="KW-1185">Reference proteome</keyword>
<reference evidence="7" key="1">
    <citation type="submission" date="2025-08" db="UniProtKB">
        <authorList>
            <consortium name="Ensembl"/>
        </authorList>
    </citation>
    <scope>IDENTIFICATION</scope>
</reference>
<evidence type="ECO:0000313" key="8">
    <source>
        <dbReference type="Proteomes" id="UP000694415"/>
    </source>
</evidence>
<dbReference type="Ensembl" id="ENSMSIT00000019712.1">
    <property type="protein sequence ID" value="ENSMSIP00000015525.1"/>
    <property type="gene ID" value="ENSMSIG00000013290.1"/>
</dbReference>
<proteinExistence type="inferred from homology"/>
<dbReference type="InterPro" id="IPR027519">
    <property type="entry name" value="KFase_ver/fungi-typ"/>
</dbReference>
<evidence type="ECO:0000256" key="4">
    <source>
        <dbReference type="ARBA" id="ARBA00023242"/>
    </source>
</evidence>
<feature type="active site" evidence="5">
    <location>
        <position position="253"/>
    </location>
</feature>
<comment type="subunit">
    <text evidence="5">Homodimer.</text>
</comment>
<evidence type="ECO:0000256" key="3">
    <source>
        <dbReference type="ARBA" id="ARBA00023079"/>
    </source>
</evidence>
<feature type="active site" description="Nucleophile" evidence="5">
    <location>
        <position position="168"/>
    </location>
</feature>
<dbReference type="PANTHER" id="PTHR48081">
    <property type="entry name" value="AB HYDROLASE SUPERFAMILY PROTEIN C4A8.06C"/>
    <property type="match status" value="1"/>
</dbReference>
<comment type="subcellular location">
    <subcellularLocation>
        <location evidence="5">Cytoplasm</location>
        <location evidence="5">Cytosol</location>
    </subcellularLocation>
    <subcellularLocation>
        <location evidence="5">Nucleus</location>
    </subcellularLocation>
    <text evidence="5">Predominantly cytosolic. Some fraction is nuclear.</text>
</comment>
<protein>
    <recommendedName>
        <fullName evidence="5">Kynurenine formamidase</fullName>
        <shortName evidence="5">KFA</shortName>
        <shortName evidence="5">KFase</shortName>
        <ecNumber evidence="5">3.5.1.9</ecNumber>
    </recommendedName>
    <alternativeName>
        <fullName evidence="5">Arylformamidase</fullName>
    </alternativeName>
    <alternativeName>
        <fullName evidence="5">N-formylkynurenine formamidase</fullName>
        <shortName evidence="5">FKF</shortName>
    </alternativeName>
</protein>
<evidence type="ECO:0000259" key="6">
    <source>
        <dbReference type="Pfam" id="PF20434"/>
    </source>
</evidence>
<keyword evidence="3 5" id="KW-0823">Tryptophan catabolism</keyword>
<dbReference type="InterPro" id="IPR049492">
    <property type="entry name" value="BD-FAE-like_dom"/>
</dbReference>
<dbReference type="InterPro" id="IPR050300">
    <property type="entry name" value="GDXG_lipolytic_enzyme"/>
</dbReference>
<evidence type="ECO:0000256" key="1">
    <source>
        <dbReference type="ARBA" id="ARBA00022490"/>
    </source>
</evidence>
<accession>A0A8C6H1Z2</accession>
<keyword evidence="1 5" id="KW-0963">Cytoplasm</keyword>
<dbReference type="GO" id="GO:0019441">
    <property type="term" value="P:L-tryptophan catabolic process to kynurenine"/>
    <property type="evidence" value="ECO:0007669"/>
    <property type="project" value="UniProtKB-UniRule"/>
</dbReference>
<dbReference type="GO" id="GO:0005829">
    <property type="term" value="C:cytosol"/>
    <property type="evidence" value="ECO:0007669"/>
    <property type="project" value="UniProtKB-SubCell"/>
</dbReference>
<dbReference type="HAMAP" id="MF_03014">
    <property type="entry name" value="KFase"/>
    <property type="match status" value="1"/>
</dbReference>
<dbReference type="FunFam" id="3.40.50.1820:FF:000134">
    <property type="entry name" value="Kynurenine formamidase"/>
    <property type="match status" value="1"/>
</dbReference>
<comment type="pathway">
    <text evidence="5">Amino-acid degradation; L-tryptophan degradation via kynurenine pathway; L-kynurenine from L-tryptophan: step 2/2.</text>
</comment>
<reference evidence="7" key="2">
    <citation type="submission" date="2025-09" db="UniProtKB">
        <authorList>
            <consortium name="Ensembl"/>
        </authorList>
    </citation>
    <scope>IDENTIFICATION</scope>
</reference>
<dbReference type="SUPFAM" id="SSF53474">
    <property type="entry name" value="alpha/beta-Hydrolases"/>
    <property type="match status" value="1"/>
</dbReference>
<dbReference type="AlphaFoldDB" id="A0A8C6H1Z2"/>
<dbReference type="InterPro" id="IPR029058">
    <property type="entry name" value="AB_hydrolase_fold"/>
</dbReference>
<dbReference type="GO" id="GO:0034354">
    <property type="term" value="P:'de novo' NAD+ biosynthetic process from L-tryptophan"/>
    <property type="evidence" value="ECO:0007669"/>
    <property type="project" value="UniProtKB-UniRule"/>
</dbReference>
<dbReference type="GO" id="GO:0004061">
    <property type="term" value="F:arylformamidase activity"/>
    <property type="evidence" value="ECO:0007669"/>
    <property type="project" value="UniProtKB-UniRule"/>
</dbReference>
<comment type="catalytic activity">
    <reaction evidence="5">
        <text>N-formyl-L-kynurenine + H2O = L-kynurenine + formate + H(+)</text>
        <dbReference type="Rhea" id="RHEA:13009"/>
        <dbReference type="ChEBI" id="CHEBI:15377"/>
        <dbReference type="ChEBI" id="CHEBI:15378"/>
        <dbReference type="ChEBI" id="CHEBI:15740"/>
        <dbReference type="ChEBI" id="CHEBI:57959"/>
        <dbReference type="ChEBI" id="CHEBI:58629"/>
        <dbReference type="EC" id="3.5.1.9"/>
    </reaction>
</comment>
<evidence type="ECO:0000256" key="5">
    <source>
        <dbReference type="HAMAP-Rule" id="MF_03014"/>
    </source>
</evidence>
<gene>
    <name evidence="5" type="primary">AFMID</name>
</gene>
<dbReference type="PANTHER" id="PTHR48081:SF33">
    <property type="entry name" value="KYNURENINE FORMAMIDASE"/>
    <property type="match status" value="1"/>
</dbReference>
<keyword evidence="2 5" id="KW-0378">Hydrolase</keyword>
<keyword evidence="4 5" id="KW-0539">Nucleus</keyword>
<dbReference type="UniPathway" id="UPA00333">
    <property type="reaction ID" value="UER00454"/>
</dbReference>
<name>A0A8C6H1Z2_MUSSI</name>
<feature type="domain" description="BD-FAE-like" evidence="6">
    <location>
        <begin position="80"/>
        <end position="268"/>
    </location>
</feature>
<evidence type="ECO:0000313" key="7">
    <source>
        <dbReference type="Ensembl" id="ENSMSIP00000015525.1"/>
    </source>
</evidence>
<dbReference type="Proteomes" id="UP000694415">
    <property type="component" value="Unplaced"/>
</dbReference>
<dbReference type="GeneTree" id="ENSGT00390000011093"/>
<comment type="function">
    <text evidence="5">Catalyzes the hydrolysis of N-formyl-L-kynurenine to L-kynurenine, the second step in the kynurenine pathway of tryptophan degradation. Kynurenine may be further oxidized to nicotinic acid, NAD(H) and NADP(H). Required for elimination of toxic metabolites.</text>
</comment>
<feature type="short sequence motif" description="HGGXW" evidence="5">
    <location>
        <begin position="99"/>
        <end position="103"/>
    </location>
</feature>
<dbReference type="Gene3D" id="3.40.50.1820">
    <property type="entry name" value="alpha/beta hydrolase"/>
    <property type="match status" value="1"/>
</dbReference>
<organism evidence="7 8">
    <name type="scientific">Mus spicilegus</name>
    <name type="common">Mound-building mouse</name>
    <dbReference type="NCBI Taxonomy" id="10103"/>
    <lineage>
        <taxon>Eukaryota</taxon>
        <taxon>Metazoa</taxon>
        <taxon>Chordata</taxon>
        <taxon>Craniata</taxon>
        <taxon>Vertebrata</taxon>
        <taxon>Euteleostomi</taxon>
        <taxon>Mammalia</taxon>
        <taxon>Eutheria</taxon>
        <taxon>Euarchontoglires</taxon>
        <taxon>Glires</taxon>
        <taxon>Rodentia</taxon>
        <taxon>Myomorpha</taxon>
        <taxon>Muroidea</taxon>
        <taxon>Muridae</taxon>
        <taxon>Murinae</taxon>
        <taxon>Mus</taxon>
        <taxon>Mus</taxon>
    </lineage>
</organism>
<dbReference type="GO" id="GO:0005634">
    <property type="term" value="C:nucleus"/>
    <property type="evidence" value="ECO:0007669"/>
    <property type="project" value="UniProtKB-SubCell"/>
</dbReference>
<evidence type="ECO:0000256" key="2">
    <source>
        <dbReference type="ARBA" id="ARBA00022801"/>
    </source>
</evidence>
<dbReference type="Pfam" id="PF20434">
    <property type="entry name" value="BD-FAE"/>
    <property type="match status" value="1"/>
</dbReference>
<comment type="domain">
    <text evidence="5">The main chain amide nitrogen atoms of the second glycine and its adjacent residue in the HGGXW motif define the oxyanion hole, and stabilize the oxyanion that forms during the nucleophilic attack by the catalytic serine during substrate cleavage.</text>
</comment>
<feature type="active site" evidence="5">
    <location>
        <position position="285"/>
    </location>
</feature>
<comment type="similarity">
    <text evidence="5">Belongs to the kynurenine formamidase family.</text>
</comment>